<proteinExistence type="predicted"/>
<reference evidence="1 2" key="1">
    <citation type="submission" date="2020-10" db="EMBL/GenBank/DDBJ databases">
        <title>Sequencing the genomes of 1000 actinobacteria strains.</title>
        <authorList>
            <person name="Klenk H.-P."/>
        </authorList>
    </citation>
    <scope>NUCLEOTIDE SEQUENCE [LARGE SCALE GENOMIC DNA]</scope>
    <source>
        <strain evidence="1 2">DSM 7307</strain>
    </source>
</reference>
<organism evidence="1 2">
    <name type="scientific">Rhizobium viscosum</name>
    <name type="common">Arthrobacter viscosus</name>
    <dbReference type="NCBI Taxonomy" id="1673"/>
    <lineage>
        <taxon>Bacteria</taxon>
        <taxon>Pseudomonadati</taxon>
        <taxon>Pseudomonadota</taxon>
        <taxon>Alphaproteobacteria</taxon>
        <taxon>Hyphomicrobiales</taxon>
        <taxon>Rhizobiaceae</taxon>
        <taxon>Rhizobium/Agrobacterium group</taxon>
        <taxon>Rhizobium</taxon>
    </lineage>
</organism>
<protein>
    <submittedName>
        <fullName evidence="1">Uncharacterized protein</fullName>
    </submittedName>
</protein>
<evidence type="ECO:0000313" key="2">
    <source>
        <dbReference type="Proteomes" id="UP000620262"/>
    </source>
</evidence>
<dbReference type="EMBL" id="JADBEC010000001">
    <property type="protein sequence ID" value="MBE1505642.1"/>
    <property type="molecule type" value="Genomic_DNA"/>
</dbReference>
<gene>
    <name evidence="1" type="ORF">H4W29_002823</name>
</gene>
<accession>A0ABR9IS11</accession>
<keyword evidence="2" id="KW-1185">Reference proteome</keyword>
<comment type="caution">
    <text evidence="1">The sequence shown here is derived from an EMBL/GenBank/DDBJ whole genome shotgun (WGS) entry which is preliminary data.</text>
</comment>
<name>A0ABR9IS11_RHIVS</name>
<dbReference type="Proteomes" id="UP000620262">
    <property type="component" value="Unassembled WGS sequence"/>
</dbReference>
<sequence length="55" mass="6248">MSLRPKSEFYSCLAAGKMTGASQHLEINRREKILLPPNSMKADYKRENPKIANVN</sequence>
<evidence type="ECO:0000313" key="1">
    <source>
        <dbReference type="EMBL" id="MBE1505642.1"/>
    </source>
</evidence>